<dbReference type="InterPro" id="IPR029021">
    <property type="entry name" value="Prot-tyrosine_phosphatase-like"/>
</dbReference>
<feature type="domain" description="Tyrosine specific protein phosphatases" evidence="1">
    <location>
        <begin position="353"/>
        <end position="406"/>
    </location>
</feature>
<dbReference type="InterPro" id="IPR000340">
    <property type="entry name" value="Dual-sp_phosphatase_cat-dom"/>
</dbReference>
<dbReference type="AlphaFoldDB" id="A0A8J4T2F1"/>
<comment type="caution">
    <text evidence="3">The sequence shown here is derived from an EMBL/GenBank/DDBJ whole genome shotgun (WGS) entry which is preliminary data.</text>
</comment>
<dbReference type="Gene3D" id="3.90.190.10">
    <property type="entry name" value="Protein tyrosine phosphatase superfamily"/>
    <property type="match status" value="1"/>
</dbReference>
<sequence length="420" mass="46667">MDYSEDEAVKRLQQLDNSQSSVESTSQWFLAAKDMSKDAVKLWFKEFRKASPKKKIAFLHLVNDIIQNGITVAPQYGKFFEPVLPTAFKETAKVHKHSVRAAVAHLLIVWACRRIYPKGFLRQLRYICQRAVAEADAPGASEDVKKNIISASPFAFSFSTVLLNAGASAKVTPSSTGEPAAHRKRHRLTKPVVSFAPEPMGSTGFAPIDCGADPTCNSISAFREELARELQTDAIQPPETSELVELLEKLQQPTASGDAATRRAIAQFPPEVSDANKAVEIITGASETERAEFVNRIAECASRLNGYNELLEEEANQRLKLNLKLRAYHAQVKERIGQYEADLKPSSCFSQFGDGIIVVHCTHGVNRTGYLICRYLIDVMGYDPNVALREFEIARGHPIERENYIDVLLSIAPSKSNSQW</sequence>
<dbReference type="PANTHER" id="PTHR12460">
    <property type="entry name" value="CYCLIN-DEPENDENT KINASE INHIBITOR-RELATED PROTEIN"/>
    <property type="match status" value="1"/>
</dbReference>
<dbReference type="Pfam" id="PF16566">
    <property type="entry name" value="CREPT"/>
    <property type="match status" value="1"/>
</dbReference>
<keyword evidence="4" id="KW-1185">Reference proteome</keyword>
<dbReference type="CDD" id="cd16981">
    <property type="entry name" value="CID_RPRD_like"/>
    <property type="match status" value="1"/>
</dbReference>
<dbReference type="SUPFAM" id="SSF52799">
    <property type="entry name" value="(Phosphotyrosine protein) phosphatases II"/>
    <property type="match status" value="1"/>
</dbReference>
<dbReference type="SUPFAM" id="SSF48464">
    <property type="entry name" value="ENTH/VHS domain"/>
    <property type="match status" value="1"/>
</dbReference>
<evidence type="ECO:0000313" key="4">
    <source>
        <dbReference type="Proteomes" id="UP000748531"/>
    </source>
</evidence>
<dbReference type="SMART" id="SM00582">
    <property type="entry name" value="RPR"/>
    <property type="match status" value="1"/>
</dbReference>
<accession>A0A8J4T2F1</accession>
<protein>
    <submittedName>
        <fullName evidence="3">Regulation of nuclear pre-mRNA domain-containing protein 1B</fullName>
    </submittedName>
</protein>
<dbReference type="GO" id="GO:0000993">
    <property type="term" value="F:RNA polymerase II complex binding"/>
    <property type="evidence" value="ECO:0007669"/>
    <property type="project" value="TreeGrafter"/>
</dbReference>
<reference evidence="3" key="1">
    <citation type="submission" date="2019-05" db="EMBL/GenBank/DDBJ databases">
        <title>Annotation for the trematode Paragonimus heterotremus.</title>
        <authorList>
            <person name="Choi Y.-J."/>
        </authorList>
    </citation>
    <scope>NUCLEOTIDE SEQUENCE</scope>
    <source>
        <strain evidence="3">LC</strain>
    </source>
</reference>
<dbReference type="InterPro" id="IPR016130">
    <property type="entry name" value="Tyr_Pase_AS"/>
</dbReference>
<dbReference type="Proteomes" id="UP000748531">
    <property type="component" value="Unassembled WGS sequence"/>
</dbReference>
<dbReference type="PROSITE" id="PS00383">
    <property type="entry name" value="TYR_PHOSPHATASE_1"/>
    <property type="match status" value="1"/>
</dbReference>
<feature type="domain" description="CID" evidence="2">
    <location>
        <begin position="1"/>
        <end position="132"/>
    </location>
</feature>
<dbReference type="InterPro" id="IPR008942">
    <property type="entry name" value="ENTH_VHS"/>
</dbReference>
<gene>
    <name evidence="3" type="ORF">PHET_02300</name>
</gene>
<organism evidence="3 4">
    <name type="scientific">Paragonimus heterotremus</name>
    <dbReference type="NCBI Taxonomy" id="100268"/>
    <lineage>
        <taxon>Eukaryota</taxon>
        <taxon>Metazoa</taxon>
        <taxon>Spiralia</taxon>
        <taxon>Lophotrochozoa</taxon>
        <taxon>Platyhelminthes</taxon>
        <taxon>Trematoda</taxon>
        <taxon>Digenea</taxon>
        <taxon>Plagiorchiida</taxon>
        <taxon>Troglotremata</taxon>
        <taxon>Troglotrematidae</taxon>
        <taxon>Paragonimus</taxon>
    </lineage>
</organism>
<dbReference type="EMBL" id="LUCH01000769">
    <property type="protein sequence ID" value="KAF5404351.1"/>
    <property type="molecule type" value="Genomic_DNA"/>
</dbReference>
<dbReference type="Pfam" id="PF00782">
    <property type="entry name" value="DSPc"/>
    <property type="match status" value="1"/>
</dbReference>
<dbReference type="PANTHER" id="PTHR12460:SF0">
    <property type="entry name" value="CID DOMAIN-CONTAINING PROTEIN-RELATED"/>
    <property type="match status" value="1"/>
</dbReference>
<dbReference type="InterPro" id="IPR000387">
    <property type="entry name" value="Tyr_Pase_dom"/>
</dbReference>
<proteinExistence type="predicted"/>
<dbReference type="PROSITE" id="PS50056">
    <property type="entry name" value="TYR_PHOSPHATASE_2"/>
    <property type="match status" value="1"/>
</dbReference>
<dbReference type="InterPro" id="IPR006569">
    <property type="entry name" value="CID_dom"/>
</dbReference>
<dbReference type="Gene3D" id="6.10.250.2560">
    <property type="match status" value="1"/>
</dbReference>
<evidence type="ECO:0000259" key="2">
    <source>
        <dbReference type="PROSITE" id="PS51391"/>
    </source>
</evidence>
<dbReference type="InterPro" id="IPR032337">
    <property type="entry name" value="RPRD1A/B_C"/>
</dbReference>
<dbReference type="OrthoDB" id="10069473at2759"/>
<dbReference type="PROSITE" id="PS51391">
    <property type="entry name" value="CID"/>
    <property type="match status" value="1"/>
</dbReference>
<dbReference type="GO" id="GO:0031124">
    <property type="term" value="P:mRNA 3'-end processing"/>
    <property type="evidence" value="ECO:0007669"/>
    <property type="project" value="TreeGrafter"/>
</dbReference>
<name>A0A8J4T2F1_9TREM</name>
<dbReference type="Gene3D" id="1.25.40.90">
    <property type="match status" value="1"/>
</dbReference>
<dbReference type="Pfam" id="PF04818">
    <property type="entry name" value="CID"/>
    <property type="match status" value="1"/>
</dbReference>
<evidence type="ECO:0000313" key="3">
    <source>
        <dbReference type="EMBL" id="KAF5404351.1"/>
    </source>
</evidence>
<evidence type="ECO:0000259" key="1">
    <source>
        <dbReference type="PROSITE" id="PS50056"/>
    </source>
</evidence>